<dbReference type="InterPro" id="IPR052250">
    <property type="entry name" value="PDI_TMX3"/>
</dbReference>
<keyword evidence="8 15" id="KW-0472">Membrane</keyword>
<feature type="region of interest" description="Disordered" evidence="14">
    <location>
        <begin position="1"/>
        <end position="70"/>
    </location>
</feature>
<keyword evidence="9" id="KW-1015">Disulfide bond</keyword>
<accession>A0A315WAH8</accession>
<evidence type="ECO:0000313" key="17">
    <source>
        <dbReference type="EMBL" id="PWA32766.1"/>
    </source>
</evidence>
<feature type="transmembrane region" description="Helical" evidence="15">
    <location>
        <begin position="479"/>
        <end position="502"/>
    </location>
</feature>
<feature type="compositionally biased region" description="Basic residues" evidence="14">
    <location>
        <begin position="523"/>
        <end position="534"/>
    </location>
</feature>
<evidence type="ECO:0000256" key="7">
    <source>
        <dbReference type="ARBA" id="ARBA00022989"/>
    </source>
</evidence>
<comment type="function">
    <text evidence="13">Probable disulfide isomerase, which participates in the folding of proteins containing disulfide bonds. May act as a dithiol oxidase. Acts as a regulator of endoplasmic reticulum-mitochondria contact sites via its ability to regulate redox signals.</text>
</comment>
<dbReference type="Pfam" id="PF00085">
    <property type="entry name" value="Thioredoxin"/>
    <property type="match status" value="1"/>
</dbReference>
<comment type="subcellular location">
    <subcellularLocation>
        <location evidence="2">Endoplasmic reticulum membrane</location>
        <topology evidence="2">Single-pass membrane protein</topology>
    </subcellularLocation>
</comment>
<evidence type="ECO:0000256" key="11">
    <source>
        <dbReference type="ARBA" id="ARBA00023235"/>
    </source>
</evidence>
<dbReference type="FunFam" id="3.40.30.10:FF:000121">
    <property type="entry name" value="protein disulfide-isomerase TMX3 isoform X1"/>
    <property type="match status" value="1"/>
</dbReference>
<dbReference type="Pfam" id="PF13848">
    <property type="entry name" value="Thioredoxin_6"/>
    <property type="match status" value="1"/>
</dbReference>
<dbReference type="EMBL" id="NHOQ01000153">
    <property type="protein sequence ID" value="PWA32766.1"/>
    <property type="molecule type" value="Genomic_DNA"/>
</dbReference>
<reference evidence="17 18" key="1">
    <citation type="journal article" date="2018" name="G3 (Bethesda)">
        <title>A High-Quality Reference Genome for the Invasive Mosquitofish Gambusia affinis Using a Chicago Library.</title>
        <authorList>
            <person name="Hoffberg S.L."/>
            <person name="Troendle N.J."/>
            <person name="Glenn T.C."/>
            <person name="Mahmud O."/>
            <person name="Louha S."/>
            <person name="Chalopin D."/>
            <person name="Bennetzen J.L."/>
            <person name="Mauricio R."/>
        </authorList>
    </citation>
    <scope>NUCLEOTIDE SEQUENCE [LARGE SCALE GENOMIC DNA]</scope>
    <source>
        <strain evidence="17">NE01/NJP1002.9</strain>
        <tissue evidence="17">Muscle</tissue>
    </source>
</reference>
<evidence type="ECO:0000256" key="6">
    <source>
        <dbReference type="ARBA" id="ARBA00022824"/>
    </source>
</evidence>
<evidence type="ECO:0000256" key="10">
    <source>
        <dbReference type="ARBA" id="ARBA00023180"/>
    </source>
</evidence>
<feature type="non-terminal residue" evidence="17">
    <location>
        <position position="1"/>
    </location>
</feature>
<dbReference type="PANTHER" id="PTHR46426">
    <property type="entry name" value="PROTEIN DISULFIDE-ISOMERASE TMX3"/>
    <property type="match status" value="1"/>
</dbReference>
<evidence type="ECO:0000256" key="4">
    <source>
        <dbReference type="ARBA" id="ARBA00022692"/>
    </source>
</evidence>
<comment type="catalytic activity">
    <reaction evidence="1">
        <text>Catalyzes the rearrangement of -S-S- bonds in proteins.</text>
        <dbReference type="EC" id="5.3.4.1"/>
    </reaction>
</comment>
<organism evidence="17 18">
    <name type="scientific">Gambusia affinis</name>
    <name type="common">Western mosquitofish</name>
    <name type="synonym">Heterandria affinis</name>
    <dbReference type="NCBI Taxonomy" id="33528"/>
    <lineage>
        <taxon>Eukaryota</taxon>
        <taxon>Metazoa</taxon>
        <taxon>Chordata</taxon>
        <taxon>Craniata</taxon>
        <taxon>Vertebrata</taxon>
        <taxon>Euteleostomi</taxon>
        <taxon>Actinopterygii</taxon>
        <taxon>Neopterygii</taxon>
        <taxon>Teleostei</taxon>
        <taxon>Neoteleostei</taxon>
        <taxon>Acanthomorphata</taxon>
        <taxon>Ovalentaria</taxon>
        <taxon>Atherinomorphae</taxon>
        <taxon>Cyprinodontiformes</taxon>
        <taxon>Poeciliidae</taxon>
        <taxon>Poeciliinae</taxon>
        <taxon>Gambusia</taxon>
    </lineage>
</organism>
<dbReference type="SUPFAM" id="SSF52833">
    <property type="entry name" value="Thioredoxin-like"/>
    <property type="match status" value="1"/>
</dbReference>
<proteinExistence type="predicted"/>
<protein>
    <recommendedName>
        <fullName evidence="3">protein disulfide-isomerase</fullName>
        <ecNumber evidence="3">5.3.4.1</ecNumber>
    </recommendedName>
</protein>
<evidence type="ECO:0000313" key="18">
    <source>
        <dbReference type="Proteomes" id="UP000250572"/>
    </source>
</evidence>
<dbReference type="InterPro" id="IPR013766">
    <property type="entry name" value="Thioredoxin_domain"/>
</dbReference>
<keyword evidence="10" id="KW-0325">Glycoprotein</keyword>
<evidence type="ECO:0000256" key="12">
    <source>
        <dbReference type="ARBA" id="ARBA00023284"/>
    </source>
</evidence>
<keyword evidence="11" id="KW-0413">Isomerase</keyword>
<dbReference type="GO" id="GO:0005789">
    <property type="term" value="C:endoplasmic reticulum membrane"/>
    <property type="evidence" value="ECO:0007669"/>
    <property type="project" value="UniProtKB-SubCell"/>
</dbReference>
<dbReference type="EC" id="5.3.4.1" evidence="3"/>
<comment type="caution">
    <text evidence="17">The sequence shown here is derived from an EMBL/GenBank/DDBJ whole genome shotgun (WGS) entry which is preliminary data.</text>
</comment>
<dbReference type="Gene3D" id="3.40.30.10">
    <property type="entry name" value="Glutaredoxin"/>
    <property type="match status" value="1"/>
</dbReference>
<evidence type="ECO:0000259" key="16">
    <source>
        <dbReference type="PROSITE" id="PS51352"/>
    </source>
</evidence>
<evidence type="ECO:0000256" key="14">
    <source>
        <dbReference type="SAM" id="MobiDB-lite"/>
    </source>
</evidence>
<keyword evidence="5" id="KW-0732">Signal</keyword>
<evidence type="ECO:0000256" key="2">
    <source>
        <dbReference type="ARBA" id="ARBA00004389"/>
    </source>
</evidence>
<keyword evidence="6" id="KW-0256">Endoplasmic reticulum</keyword>
<evidence type="ECO:0000256" key="5">
    <source>
        <dbReference type="ARBA" id="ARBA00022729"/>
    </source>
</evidence>
<dbReference type="GO" id="GO:0003756">
    <property type="term" value="F:protein disulfide isomerase activity"/>
    <property type="evidence" value="ECO:0007669"/>
    <property type="project" value="UniProtKB-EC"/>
</dbReference>
<dbReference type="AlphaFoldDB" id="A0A315WAH8"/>
<keyword evidence="12" id="KW-0676">Redox-active center</keyword>
<keyword evidence="4 15" id="KW-0812">Transmembrane</keyword>
<dbReference type="InterPro" id="IPR036249">
    <property type="entry name" value="Thioredoxin-like_sf"/>
</dbReference>
<evidence type="ECO:0000256" key="9">
    <source>
        <dbReference type="ARBA" id="ARBA00023157"/>
    </source>
</evidence>
<feature type="region of interest" description="Disordered" evidence="14">
    <location>
        <begin position="508"/>
        <end position="534"/>
    </location>
</feature>
<dbReference type="Proteomes" id="UP000250572">
    <property type="component" value="Unassembled WGS sequence"/>
</dbReference>
<dbReference type="PROSITE" id="PS51352">
    <property type="entry name" value="THIOREDOXIN_2"/>
    <property type="match status" value="1"/>
</dbReference>
<gene>
    <name evidence="17" type="ORF">CCH79_00020360</name>
</gene>
<sequence>ERQGTEGTRQPAGGRSLSYPLVSAVGGRRPDGGDPTESQGHEVSGLGGLGGVAGQDSSTGAPFRGNMEDSSNRVLTCSTTEEEGQTGLCYLAGGLTCCDPVLERPGSDPVTEEQVRSAGLLLVPVLLGSAFVEELDDSFMETTEPEEIWLIQFYAPWCSFCKQLDPVWHQIGSELRSLGSPVRVGKSDATVNTGLAREFKIRNYPAILMLKNDVKFNYPGSRTKEAIMDFADRVSGPLVRSLSSKRLFQHAVSHHDVLVLYVGATSELKGNLTAAAEELIVHTYFFSASREILPQEVTLTSLPAVLLFKDGTYFIYDEEQDGDLKSWIKRERFPNFFLIDGYTLYAMGESGKLVLLALLEERHLCEENLRYKLLVEKVATEHKDTYSRKFYFGFMEDSGYIDGLIMGEAPVPSLMVVNLSNDGYFLPPAPIETELQLLDFLDGVLDGGVEALGGNGFTQRVRRFLYETRMTLTPVFRDAPVLGCFLIGFPLVVGCVFCYLCIKNRPGSADDDEDTPLLAPSMQRKKKLTEKKSD</sequence>
<dbReference type="GO" id="GO:0009986">
    <property type="term" value="C:cell surface"/>
    <property type="evidence" value="ECO:0007669"/>
    <property type="project" value="TreeGrafter"/>
</dbReference>
<evidence type="ECO:0000256" key="8">
    <source>
        <dbReference type="ARBA" id="ARBA00023136"/>
    </source>
</evidence>
<name>A0A315WAH8_GAMAF</name>
<dbReference type="STRING" id="33528.ENSGAFP00000006192"/>
<evidence type="ECO:0000256" key="3">
    <source>
        <dbReference type="ARBA" id="ARBA00012723"/>
    </source>
</evidence>
<dbReference type="PANTHER" id="PTHR46426:SF1">
    <property type="entry name" value="PROTEIN DISULFIDE-ISOMERASE TMX3"/>
    <property type="match status" value="1"/>
</dbReference>
<evidence type="ECO:0000256" key="13">
    <source>
        <dbReference type="ARBA" id="ARBA00045246"/>
    </source>
</evidence>
<evidence type="ECO:0000256" key="1">
    <source>
        <dbReference type="ARBA" id="ARBA00001182"/>
    </source>
</evidence>
<feature type="domain" description="Thioredoxin" evidence="16">
    <location>
        <begin position="102"/>
        <end position="236"/>
    </location>
</feature>
<evidence type="ECO:0000256" key="15">
    <source>
        <dbReference type="SAM" id="Phobius"/>
    </source>
</evidence>
<keyword evidence="7 15" id="KW-1133">Transmembrane helix</keyword>
<keyword evidence="18" id="KW-1185">Reference proteome</keyword>